<proteinExistence type="predicted"/>
<keyword evidence="2" id="KW-0472">Membrane</keyword>
<keyword evidence="4" id="KW-1185">Reference proteome</keyword>
<keyword evidence="2" id="KW-1133">Transmembrane helix</keyword>
<evidence type="ECO:0000256" key="2">
    <source>
        <dbReference type="SAM" id="Phobius"/>
    </source>
</evidence>
<comment type="caution">
    <text evidence="3">The sequence shown here is derived from an EMBL/GenBank/DDBJ whole genome shotgun (WGS) entry which is preliminary data.</text>
</comment>
<dbReference type="RefSeq" id="WP_182541896.1">
    <property type="nucleotide sequence ID" value="NZ_JACGXA010000003.1"/>
</dbReference>
<dbReference type="SUPFAM" id="SSF50998">
    <property type="entry name" value="Quinoprotein alcohol dehydrogenase-like"/>
    <property type="match status" value="1"/>
</dbReference>
<dbReference type="Proteomes" id="UP000580910">
    <property type="component" value="Unassembled WGS sequence"/>
</dbReference>
<dbReference type="Gene3D" id="2.130.10.10">
    <property type="entry name" value="YVTN repeat-like/Quinoprotein amine dehydrogenase"/>
    <property type="match status" value="1"/>
</dbReference>
<name>A0A7W3J405_9ACTN</name>
<dbReference type="InterPro" id="IPR015943">
    <property type="entry name" value="WD40/YVTN_repeat-like_dom_sf"/>
</dbReference>
<sequence length="532" mass="56808">MRFQRTAALVVALLLYVALGPWVVLAAAGALAVPRVRDWLRPTWRVVAGWAAGVLVVAGLVLVIPDGWLPIPPGPGALVTPRYLGRPAAAHPIRMDVPQHPGLSRNGTSSMHDDAWASDTYPWSGPLGESPDVDTAWFGLQECATLAFDSHGRLVGLCGDRRGPTLEVIDQGSLHPLATKRLPDRPDGHGTPPWEDLCGAAYFYLDDGDRAVVGTTDRHVLVVSTDDAEGNADLTTRASHDLSGEIPEDDCLVALVPDWQGRIWWATRGGRVGTVDTSGRVRAVDLGEQVANSMAVDRTGVYVVTTEAVHKLRADAAGGPAEVWRSTYDRGSGRKSGQLSQGSGTTPTILPGNLVATTDNADPRMHVEFRDTRTGRLVCSQEVFGDDESATENSLVSVGTGVIVENNHGYNSPLSTILGRTTDAGLARVDVHDGTCSVRWTSDLAAPTSVPKVSLANGLLYAYTKPHSWWGANAWYVTALDVRTGRRVFAVRTGLGTLFNNHYSAITIAPDGSLYVATLAGLVRVRDRGVGD</sequence>
<evidence type="ECO:0000313" key="4">
    <source>
        <dbReference type="Proteomes" id="UP000580910"/>
    </source>
</evidence>
<evidence type="ECO:0008006" key="5">
    <source>
        <dbReference type="Google" id="ProtNLM"/>
    </source>
</evidence>
<feature type="region of interest" description="Disordered" evidence="1">
    <location>
        <begin position="323"/>
        <end position="355"/>
    </location>
</feature>
<protein>
    <recommendedName>
        <fullName evidence="5">PQQ-like domain-containing protein</fullName>
    </recommendedName>
</protein>
<accession>A0A7W3J405</accession>
<evidence type="ECO:0000256" key="1">
    <source>
        <dbReference type="SAM" id="MobiDB-lite"/>
    </source>
</evidence>
<dbReference type="InterPro" id="IPR011047">
    <property type="entry name" value="Quinoprotein_ADH-like_sf"/>
</dbReference>
<gene>
    <name evidence="3" type="ORF">FB382_004230</name>
</gene>
<feature type="compositionally biased region" description="Polar residues" evidence="1">
    <location>
        <begin position="335"/>
        <end position="348"/>
    </location>
</feature>
<organism evidence="3 4">
    <name type="scientific">Nocardioides ginsengisegetis</name>
    <dbReference type="NCBI Taxonomy" id="661491"/>
    <lineage>
        <taxon>Bacteria</taxon>
        <taxon>Bacillati</taxon>
        <taxon>Actinomycetota</taxon>
        <taxon>Actinomycetes</taxon>
        <taxon>Propionibacteriales</taxon>
        <taxon>Nocardioidaceae</taxon>
        <taxon>Nocardioides</taxon>
    </lineage>
</organism>
<keyword evidence="2" id="KW-0812">Transmembrane</keyword>
<feature type="transmembrane region" description="Helical" evidence="2">
    <location>
        <begin position="42"/>
        <end position="64"/>
    </location>
</feature>
<dbReference type="AlphaFoldDB" id="A0A7W3J405"/>
<dbReference type="EMBL" id="JACGXA010000003">
    <property type="protein sequence ID" value="MBA8805885.1"/>
    <property type="molecule type" value="Genomic_DNA"/>
</dbReference>
<reference evidence="3 4" key="1">
    <citation type="submission" date="2020-07" db="EMBL/GenBank/DDBJ databases">
        <title>Sequencing the genomes of 1000 actinobacteria strains.</title>
        <authorList>
            <person name="Klenk H.-P."/>
        </authorList>
    </citation>
    <scope>NUCLEOTIDE SEQUENCE [LARGE SCALE GENOMIC DNA]</scope>
    <source>
        <strain evidence="3 4">DSM 21349</strain>
    </source>
</reference>
<evidence type="ECO:0000313" key="3">
    <source>
        <dbReference type="EMBL" id="MBA8805885.1"/>
    </source>
</evidence>